<dbReference type="EMBL" id="BPQV01000011">
    <property type="protein sequence ID" value="GJE28716.1"/>
    <property type="molecule type" value="Genomic_DNA"/>
</dbReference>
<sequence length="209" mass="21889">MTGRRVSPLSAAECARVTAAIGRAERGTSGEIVVLVSARAGLYRSAGLALALLVALAVPWPLILATDLSAAEIALAQAGFVLAVLALSSAERLRPFLVPRRIRRARAHEAARREFHAHGLTRTRARTGVLIYVSLAERYAEIVADAGVRARVPEETWRGAVAALLAQAARGDLAAGLVAAVERVGAVLAAELPGDTAGDEIPNRVILLD</sequence>
<gene>
    <name evidence="3" type="ORF">LKMONMHP_3589</name>
</gene>
<name>A0ABQ4TE71_METOR</name>
<evidence type="ECO:0000313" key="4">
    <source>
        <dbReference type="Proteomes" id="UP001055156"/>
    </source>
</evidence>
<dbReference type="PANTHER" id="PTHR30373">
    <property type="entry name" value="UPF0603 PROTEIN YGCG"/>
    <property type="match status" value="1"/>
</dbReference>
<feature type="transmembrane region" description="Helical" evidence="1">
    <location>
        <begin position="42"/>
        <end position="62"/>
    </location>
</feature>
<dbReference type="RefSeq" id="WP_238312670.1">
    <property type="nucleotide sequence ID" value="NZ_BPQV01000011.1"/>
</dbReference>
<keyword evidence="1" id="KW-1133">Transmembrane helix</keyword>
<evidence type="ECO:0000256" key="1">
    <source>
        <dbReference type="SAM" id="Phobius"/>
    </source>
</evidence>
<keyword evidence="1" id="KW-0812">Transmembrane</keyword>
<reference evidence="3" key="2">
    <citation type="submission" date="2021-08" db="EMBL/GenBank/DDBJ databases">
        <authorList>
            <person name="Tani A."/>
            <person name="Ola A."/>
            <person name="Ogura Y."/>
            <person name="Katsura K."/>
            <person name="Hayashi T."/>
        </authorList>
    </citation>
    <scope>NUCLEOTIDE SEQUENCE</scope>
    <source>
        <strain evidence="3">NBRC 15689</strain>
    </source>
</reference>
<dbReference type="Pfam" id="PF04536">
    <property type="entry name" value="TPM_phosphatase"/>
    <property type="match status" value="1"/>
</dbReference>
<dbReference type="PANTHER" id="PTHR30373:SF8">
    <property type="entry name" value="BLL7265 PROTEIN"/>
    <property type="match status" value="1"/>
</dbReference>
<feature type="domain" description="TPM" evidence="2">
    <location>
        <begin position="107"/>
        <end position="186"/>
    </location>
</feature>
<evidence type="ECO:0000313" key="3">
    <source>
        <dbReference type="EMBL" id="GJE28716.1"/>
    </source>
</evidence>
<evidence type="ECO:0000259" key="2">
    <source>
        <dbReference type="Pfam" id="PF04536"/>
    </source>
</evidence>
<keyword evidence="4" id="KW-1185">Reference proteome</keyword>
<feature type="transmembrane region" description="Helical" evidence="1">
    <location>
        <begin position="68"/>
        <end position="87"/>
    </location>
</feature>
<organism evidence="3 4">
    <name type="scientific">Methylobacterium organophilum</name>
    <dbReference type="NCBI Taxonomy" id="410"/>
    <lineage>
        <taxon>Bacteria</taxon>
        <taxon>Pseudomonadati</taxon>
        <taxon>Pseudomonadota</taxon>
        <taxon>Alphaproteobacteria</taxon>
        <taxon>Hyphomicrobiales</taxon>
        <taxon>Methylobacteriaceae</taxon>
        <taxon>Methylobacterium</taxon>
    </lineage>
</organism>
<reference evidence="3" key="1">
    <citation type="journal article" date="2021" name="Front. Microbiol.">
        <title>Comprehensive Comparative Genomics and Phenotyping of Methylobacterium Species.</title>
        <authorList>
            <person name="Alessa O."/>
            <person name="Ogura Y."/>
            <person name="Fujitani Y."/>
            <person name="Takami H."/>
            <person name="Hayashi T."/>
            <person name="Sahin N."/>
            <person name="Tani A."/>
        </authorList>
    </citation>
    <scope>NUCLEOTIDE SEQUENCE</scope>
    <source>
        <strain evidence="3">NBRC 15689</strain>
    </source>
</reference>
<comment type="caution">
    <text evidence="3">The sequence shown here is derived from an EMBL/GenBank/DDBJ whole genome shotgun (WGS) entry which is preliminary data.</text>
</comment>
<keyword evidence="1" id="KW-0472">Membrane</keyword>
<accession>A0ABQ4TE71</accession>
<dbReference type="Proteomes" id="UP001055156">
    <property type="component" value="Unassembled WGS sequence"/>
</dbReference>
<proteinExistence type="predicted"/>
<dbReference type="Gene3D" id="3.10.310.50">
    <property type="match status" value="1"/>
</dbReference>
<protein>
    <recommendedName>
        <fullName evidence="2">TPM domain-containing protein</fullName>
    </recommendedName>
</protein>
<dbReference type="InterPro" id="IPR007621">
    <property type="entry name" value="TPM_dom"/>
</dbReference>